<dbReference type="CDD" id="cd01743">
    <property type="entry name" value="GATase1_Anthranilate_Synthase"/>
    <property type="match status" value="1"/>
</dbReference>
<name>A0A2G0V747_9PROT</name>
<reference evidence="3 4" key="1">
    <citation type="journal article" date="2017" name="ISME J.">
        <title>Tremblaya phenacola PPER: an evolutionary beta-gammaproteobacterium collage.</title>
        <authorList>
            <person name="Gil R."/>
            <person name="Vargas-Chavez C."/>
            <person name="Lopez-Madrigal S."/>
            <person name="Santos-Garcia D."/>
            <person name="Latorre A."/>
            <person name="Moya A."/>
        </authorList>
    </citation>
    <scope>NUCLEOTIDE SEQUENCE [LARGE SCALE GENOMIC DNA]</scope>
    <source>
        <strain evidence="3 4">PPER</strain>
    </source>
</reference>
<keyword evidence="4" id="KW-1185">Reference proteome</keyword>
<dbReference type="PRINTS" id="PR00099">
    <property type="entry name" value="CPSGATASE"/>
</dbReference>
<dbReference type="NCBIfam" id="TIGR00566">
    <property type="entry name" value="trpG_papA"/>
    <property type="match status" value="1"/>
</dbReference>
<evidence type="ECO:0000259" key="2">
    <source>
        <dbReference type="Pfam" id="PF00117"/>
    </source>
</evidence>
<dbReference type="Pfam" id="PF00117">
    <property type="entry name" value="GATase"/>
    <property type="match status" value="1"/>
</dbReference>
<dbReference type="OrthoDB" id="9786812at2"/>
<dbReference type="GO" id="GO:0046654">
    <property type="term" value="P:tetrahydrofolate biosynthetic process"/>
    <property type="evidence" value="ECO:0007669"/>
    <property type="project" value="TreeGrafter"/>
</dbReference>
<evidence type="ECO:0000313" key="3">
    <source>
        <dbReference type="EMBL" id="PHN16272.1"/>
    </source>
</evidence>
<dbReference type="PROSITE" id="PS51273">
    <property type="entry name" value="GATASE_TYPE_1"/>
    <property type="match status" value="1"/>
</dbReference>
<dbReference type="EMBL" id="MKGN01000012">
    <property type="protein sequence ID" value="PHN16272.1"/>
    <property type="molecule type" value="Genomic_DNA"/>
</dbReference>
<dbReference type="GO" id="GO:0046820">
    <property type="term" value="F:4-amino-4-deoxychorismate synthase activity"/>
    <property type="evidence" value="ECO:0007669"/>
    <property type="project" value="TreeGrafter"/>
</dbReference>
<dbReference type="InterPro" id="IPR029062">
    <property type="entry name" value="Class_I_gatase-like"/>
</dbReference>
<dbReference type="PANTHER" id="PTHR43418">
    <property type="entry name" value="MULTIFUNCTIONAL TRYPTOPHAN BIOSYNTHESIS PROTEIN-RELATED"/>
    <property type="match status" value="1"/>
</dbReference>
<proteinExistence type="predicted"/>
<dbReference type="Gene3D" id="3.40.50.880">
    <property type="match status" value="1"/>
</dbReference>
<gene>
    <name evidence="3" type="primary">trpG</name>
    <name evidence="3" type="ORF">TPPER_00113</name>
</gene>
<feature type="domain" description="Glutamine amidotransferase" evidence="2">
    <location>
        <begin position="5"/>
        <end position="188"/>
    </location>
</feature>
<dbReference type="InterPro" id="IPR006221">
    <property type="entry name" value="TrpG/PapA_dom"/>
</dbReference>
<dbReference type="RefSeq" id="WP_099336851.1">
    <property type="nucleotide sequence ID" value="NZ_MKGN01000012.1"/>
</dbReference>
<dbReference type="Proteomes" id="UP000222818">
    <property type="component" value="Unassembled WGS sequence"/>
</dbReference>
<evidence type="ECO:0000256" key="1">
    <source>
        <dbReference type="ARBA" id="ARBA00022962"/>
    </source>
</evidence>
<evidence type="ECO:0000313" key="4">
    <source>
        <dbReference type="Proteomes" id="UP000222818"/>
    </source>
</evidence>
<accession>A0A2G0V747</accession>
<sequence>MTITLIDNQDSFTFNLGSCFSNIGEAVSVVRNNEVSFRDLLAMNPTVVCFSPGPGSPSTLRTVKKLFKQLHTVKPLLGICLGHQLIGVSFGSVVLKAKNIMHGHISKLYHINKGLFRTTSQGFYVMRYHSLVINKCSVPETIEITAWSPEDEVMGIKHKELPIEGMQFHPESIYTQHGEQLVRSFVFEAHQKFLPA</sequence>
<dbReference type="GO" id="GO:0005829">
    <property type="term" value="C:cytosol"/>
    <property type="evidence" value="ECO:0007669"/>
    <property type="project" value="TreeGrafter"/>
</dbReference>
<organism evidence="3 4">
    <name type="scientific">Candidatus Tremblayella phenacoccinincola</name>
    <dbReference type="NCBI Taxonomy" id="1010676"/>
    <lineage>
        <taxon>Bacteria</taxon>
        <taxon>Pseudomonadati</taxon>
        <taxon>Pseudomonadota</taxon>
        <taxon>Betaproteobacteria</taxon>
        <taxon>Candidatus Tremblayella</taxon>
    </lineage>
</organism>
<dbReference type="InterPro" id="IPR050472">
    <property type="entry name" value="Anth_synth/Amidotransfase"/>
</dbReference>
<dbReference type="EC" id="4.1.3.27" evidence="3"/>
<comment type="caution">
    <text evidence="3">The sequence shown here is derived from an EMBL/GenBank/DDBJ whole genome shotgun (WGS) entry which is preliminary data.</text>
</comment>
<dbReference type="FunFam" id="3.40.50.880:FF:000003">
    <property type="entry name" value="Anthranilate synthase component II"/>
    <property type="match status" value="1"/>
</dbReference>
<dbReference type="PANTHER" id="PTHR43418:SF4">
    <property type="entry name" value="MULTIFUNCTIONAL TRYPTOPHAN BIOSYNTHESIS PROTEIN"/>
    <property type="match status" value="1"/>
</dbReference>
<protein>
    <submittedName>
        <fullName evidence="3">Anthranilate synthase</fullName>
        <ecNumber evidence="3">4.1.3.27</ecNumber>
    </submittedName>
</protein>
<dbReference type="InterPro" id="IPR017926">
    <property type="entry name" value="GATASE"/>
</dbReference>
<dbReference type="GO" id="GO:0004049">
    <property type="term" value="F:anthranilate synthase activity"/>
    <property type="evidence" value="ECO:0007669"/>
    <property type="project" value="UniProtKB-EC"/>
</dbReference>
<dbReference type="SUPFAM" id="SSF52317">
    <property type="entry name" value="Class I glutamine amidotransferase-like"/>
    <property type="match status" value="1"/>
</dbReference>
<dbReference type="AlphaFoldDB" id="A0A2G0V747"/>
<keyword evidence="3" id="KW-0456">Lyase</keyword>
<dbReference type="GO" id="GO:0000162">
    <property type="term" value="P:L-tryptophan biosynthetic process"/>
    <property type="evidence" value="ECO:0007669"/>
    <property type="project" value="TreeGrafter"/>
</dbReference>
<dbReference type="PRINTS" id="PR00096">
    <property type="entry name" value="GATASE"/>
</dbReference>
<dbReference type="PRINTS" id="PR00097">
    <property type="entry name" value="ANTSNTHASEII"/>
</dbReference>
<keyword evidence="1" id="KW-0315">Glutamine amidotransferase</keyword>